<dbReference type="AlphaFoldDB" id="A0A4P9XQ75"/>
<gene>
    <name evidence="7" type="ORF">THASP1DRAFT_30556</name>
</gene>
<dbReference type="GO" id="GO:0005524">
    <property type="term" value="F:ATP binding"/>
    <property type="evidence" value="ECO:0007669"/>
    <property type="project" value="UniProtKB-UniRule"/>
</dbReference>
<feature type="compositionally biased region" description="Basic and acidic residues" evidence="5">
    <location>
        <begin position="332"/>
        <end position="347"/>
    </location>
</feature>
<evidence type="ECO:0000256" key="5">
    <source>
        <dbReference type="SAM" id="MobiDB-lite"/>
    </source>
</evidence>
<comment type="similarity">
    <text evidence="4">Belongs to the protein kinase superfamily.</text>
</comment>
<dbReference type="PROSITE" id="PS50011">
    <property type="entry name" value="PROTEIN_KINASE_DOM"/>
    <property type="match status" value="1"/>
</dbReference>
<keyword evidence="8" id="KW-1185">Reference proteome</keyword>
<keyword evidence="4" id="KW-0723">Serine/threonine-protein kinase</keyword>
<evidence type="ECO:0000259" key="6">
    <source>
        <dbReference type="PROSITE" id="PS50011"/>
    </source>
</evidence>
<dbReference type="SUPFAM" id="SSF56112">
    <property type="entry name" value="Protein kinase-like (PK-like)"/>
    <property type="match status" value="1"/>
</dbReference>
<dbReference type="STRING" id="78915.A0A4P9XQ75"/>
<dbReference type="PANTHER" id="PTHR24347">
    <property type="entry name" value="SERINE/THREONINE-PROTEIN KINASE"/>
    <property type="match status" value="1"/>
</dbReference>
<dbReference type="Pfam" id="PF00069">
    <property type="entry name" value="Pkinase"/>
    <property type="match status" value="1"/>
</dbReference>
<accession>A0A4P9XQ75</accession>
<evidence type="ECO:0000313" key="8">
    <source>
        <dbReference type="Proteomes" id="UP000271241"/>
    </source>
</evidence>
<feature type="domain" description="Protein kinase" evidence="6">
    <location>
        <begin position="24"/>
        <end position="281"/>
    </location>
</feature>
<keyword evidence="1 3" id="KW-0547">Nucleotide-binding</keyword>
<dbReference type="FunFam" id="1.10.510.10:FF:000571">
    <property type="entry name" value="Maternal embryonic leucine zipper kinase"/>
    <property type="match status" value="1"/>
</dbReference>
<dbReference type="InterPro" id="IPR011009">
    <property type="entry name" value="Kinase-like_dom_sf"/>
</dbReference>
<keyword evidence="7" id="KW-0418">Kinase</keyword>
<evidence type="ECO:0000256" key="4">
    <source>
        <dbReference type="RuleBase" id="RU000304"/>
    </source>
</evidence>
<protein>
    <submittedName>
        <fullName evidence="7">Kinase-like domain-containing protein</fullName>
    </submittedName>
</protein>
<evidence type="ECO:0000313" key="7">
    <source>
        <dbReference type="EMBL" id="RKP07631.1"/>
    </source>
</evidence>
<evidence type="ECO:0000256" key="3">
    <source>
        <dbReference type="PROSITE-ProRule" id="PRU10141"/>
    </source>
</evidence>
<dbReference type="PROSITE" id="PS00108">
    <property type="entry name" value="PROTEIN_KINASE_ST"/>
    <property type="match status" value="1"/>
</dbReference>
<dbReference type="Gene3D" id="3.30.200.20">
    <property type="entry name" value="Phosphorylase Kinase, domain 1"/>
    <property type="match status" value="1"/>
</dbReference>
<dbReference type="Gene3D" id="1.10.510.10">
    <property type="entry name" value="Transferase(Phosphotransferase) domain 1"/>
    <property type="match status" value="1"/>
</dbReference>
<feature type="binding site" evidence="3">
    <location>
        <position position="57"/>
    </location>
    <ligand>
        <name>ATP</name>
        <dbReference type="ChEBI" id="CHEBI:30616"/>
    </ligand>
</feature>
<dbReference type="OrthoDB" id="40902at2759"/>
<dbReference type="InterPro" id="IPR017441">
    <property type="entry name" value="Protein_kinase_ATP_BS"/>
</dbReference>
<organism evidence="7 8">
    <name type="scientific">Thamnocephalis sphaerospora</name>
    <dbReference type="NCBI Taxonomy" id="78915"/>
    <lineage>
        <taxon>Eukaryota</taxon>
        <taxon>Fungi</taxon>
        <taxon>Fungi incertae sedis</taxon>
        <taxon>Zoopagomycota</taxon>
        <taxon>Zoopagomycotina</taxon>
        <taxon>Zoopagomycetes</taxon>
        <taxon>Zoopagales</taxon>
        <taxon>Sigmoideomycetaceae</taxon>
        <taxon>Thamnocephalis</taxon>
    </lineage>
</organism>
<dbReference type="InterPro" id="IPR000719">
    <property type="entry name" value="Prot_kinase_dom"/>
</dbReference>
<name>A0A4P9XQ75_9FUNG</name>
<keyword evidence="7" id="KW-0808">Transferase</keyword>
<dbReference type="GO" id="GO:0004674">
    <property type="term" value="F:protein serine/threonine kinase activity"/>
    <property type="evidence" value="ECO:0007669"/>
    <property type="project" value="UniProtKB-KW"/>
</dbReference>
<keyword evidence="2 3" id="KW-0067">ATP-binding</keyword>
<proteinExistence type="inferred from homology"/>
<dbReference type="SMART" id="SM00220">
    <property type="entry name" value="S_TKc"/>
    <property type="match status" value="1"/>
</dbReference>
<dbReference type="CDD" id="cd05117">
    <property type="entry name" value="STKc_CAMK"/>
    <property type="match status" value="1"/>
</dbReference>
<reference evidence="8" key="1">
    <citation type="journal article" date="2018" name="Nat. Microbiol.">
        <title>Leveraging single-cell genomics to expand the fungal tree of life.</title>
        <authorList>
            <person name="Ahrendt S.R."/>
            <person name="Quandt C.A."/>
            <person name="Ciobanu D."/>
            <person name="Clum A."/>
            <person name="Salamov A."/>
            <person name="Andreopoulos B."/>
            <person name="Cheng J.F."/>
            <person name="Woyke T."/>
            <person name="Pelin A."/>
            <person name="Henrissat B."/>
            <person name="Reynolds N.K."/>
            <person name="Benny G.L."/>
            <person name="Smith M.E."/>
            <person name="James T.Y."/>
            <person name="Grigoriev I.V."/>
        </authorList>
    </citation>
    <scope>NUCLEOTIDE SEQUENCE [LARGE SCALE GENOMIC DNA]</scope>
    <source>
        <strain evidence="8">RSA 1356</strain>
    </source>
</reference>
<evidence type="ECO:0000256" key="1">
    <source>
        <dbReference type="ARBA" id="ARBA00022741"/>
    </source>
</evidence>
<dbReference type="PROSITE" id="PS00107">
    <property type="entry name" value="PROTEIN_KINASE_ATP"/>
    <property type="match status" value="1"/>
</dbReference>
<dbReference type="InterPro" id="IPR008271">
    <property type="entry name" value="Ser/Thr_kinase_AS"/>
</dbReference>
<sequence>MEFLNHLVNKLQQQPETYDKKKLFKFGRTLGAGAYGEVKEATIIATGQPVAIKVIRKAVIRGREDLVDTELRTVGNMDHPNIIKLLDWFESREKYYLVFELATGGELFERICEKGRFTERDAAELVRVILGAIDYMHKNHVVHRDLKPENLLYKDPSENAPLLIADFGIARSIDSQDQVMNTVCGSYGYTAPEILMRKGYGKEVDLWSLGVITYALLCGYTPFPMDDGEQFLRMARNGQVEFLPAYWGNISQEAKDFVKALLSPDPAKRPTAESALDLPWIQNWAGTASGEDDVDLLTNVRANFNARAQLRRGINAVRVMNRMKRLSQSHIEPSDVADHEANDAGLQ</sequence>
<feature type="region of interest" description="Disordered" evidence="5">
    <location>
        <begin position="328"/>
        <end position="347"/>
    </location>
</feature>
<evidence type="ECO:0000256" key="2">
    <source>
        <dbReference type="ARBA" id="ARBA00022840"/>
    </source>
</evidence>
<dbReference type="Proteomes" id="UP000271241">
    <property type="component" value="Unassembled WGS sequence"/>
</dbReference>
<dbReference type="EMBL" id="KZ992692">
    <property type="protein sequence ID" value="RKP07631.1"/>
    <property type="molecule type" value="Genomic_DNA"/>
</dbReference>